<accession>A0A0P1AA90</accession>
<dbReference type="RefSeq" id="XP_024574119.1">
    <property type="nucleotide sequence ID" value="XM_024723109.1"/>
</dbReference>
<dbReference type="GeneID" id="36400860"/>
<evidence type="ECO:0000313" key="1">
    <source>
        <dbReference type="EMBL" id="CEG37750.1"/>
    </source>
</evidence>
<keyword evidence="2" id="KW-1185">Reference proteome</keyword>
<organism evidence="1 2">
    <name type="scientific">Plasmopara halstedii</name>
    <name type="common">Downy mildew of sunflower</name>
    <dbReference type="NCBI Taxonomy" id="4781"/>
    <lineage>
        <taxon>Eukaryota</taxon>
        <taxon>Sar</taxon>
        <taxon>Stramenopiles</taxon>
        <taxon>Oomycota</taxon>
        <taxon>Peronosporomycetes</taxon>
        <taxon>Peronosporales</taxon>
        <taxon>Peronosporaceae</taxon>
        <taxon>Plasmopara</taxon>
    </lineage>
</organism>
<proteinExistence type="predicted"/>
<dbReference type="EMBL" id="CCYD01000290">
    <property type="protein sequence ID" value="CEG37750.1"/>
    <property type="molecule type" value="Genomic_DNA"/>
</dbReference>
<sequence length="81" mass="9561">MVKRSVQFLGRRWAGWSIRLNFKYQYIHSRLKFDSCPEDRRGDLNDIKGFLCISAATCRIVKEDFGSRDILLVLSVFFEIQ</sequence>
<dbReference type="AlphaFoldDB" id="A0A0P1AA90"/>
<dbReference type="Proteomes" id="UP000054928">
    <property type="component" value="Unassembled WGS sequence"/>
</dbReference>
<protein>
    <submittedName>
        <fullName evidence="1">Uncharacterized protein</fullName>
    </submittedName>
</protein>
<name>A0A0P1AA90_PLAHL</name>
<evidence type="ECO:0000313" key="2">
    <source>
        <dbReference type="Proteomes" id="UP000054928"/>
    </source>
</evidence>
<reference evidence="2" key="1">
    <citation type="submission" date="2014-09" db="EMBL/GenBank/DDBJ databases">
        <authorList>
            <person name="Sharma Rahul"/>
            <person name="Thines Marco"/>
        </authorList>
    </citation>
    <scope>NUCLEOTIDE SEQUENCE [LARGE SCALE GENOMIC DNA]</scope>
</reference>